<dbReference type="PATRIC" id="fig|158500.4.peg.1197"/>
<evidence type="ECO:0000313" key="1">
    <source>
        <dbReference type="EMBL" id="EZP83973.1"/>
    </source>
</evidence>
<organism evidence="1 2">
    <name type="scientific">Novosphingobium resinovorum</name>
    <dbReference type="NCBI Taxonomy" id="158500"/>
    <lineage>
        <taxon>Bacteria</taxon>
        <taxon>Pseudomonadati</taxon>
        <taxon>Pseudomonadota</taxon>
        <taxon>Alphaproteobacteria</taxon>
        <taxon>Sphingomonadales</taxon>
        <taxon>Sphingomonadaceae</taxon>
        <taxon>Novosphingobium</taxon>
    </lineage>
</organism>
<protein>
    <submittedName>
        <fullName evidence="1">Uncharacterized protein</fullName>
    </submittedName>
</protein>
<dbReference type="EMBL" id="JFYZ01000002">
    <property type="protein sequence ID" value="EZP83973.1"/>
    <property type="molecule type" value="Genomic_DNA"/>
</dbReference>
<dbReference type="RefSeq" id="WP_036523951.1">
    <property type="nucleotide sequence ID" value="NZ_JFYZ01000002.1"/>
</dbReference>
<accession>A0A031K4N1</accession>
<sequence length="101" mass="11110">MTMLGDVSDPTKIFAAYLLPAPDAGAFQMCRLDRELAAQMARRLPAQTASCVMDTFGISINSWVKLRDDQPVRRSLAERLIARLHTSGMLAGTERDTALVD</sequence>
<dbReference type="AlphaFoldDB" id="A0A031K4N1"/>
<name>A0A031K4N1_9SPHN</name>
<gene>
    <name evidence="1" type="ORF">BV97_01166</name>
</gene>
<dbReference type="Proteomes" id="UP000024329">
    <property type="component" value="Unassembled WGS sequence"/>
</dbReference>
<reference evidence="1 2" key="1">
    <citation type="submission" date="2014-03" db="EMBL/GenBank/DDBJ databases">
        <title>Whole genome sequence of Novosphingobium resinovorum KF1.</title>
        <authorList>
            <person name="Gan H.M."/>
            <person name="Gan H.Y."/>
            <person name="Chew T.H."/>
            <person name="Savka M.A."/>
        </authorList>
    </citation>
    <scope>NUCLEOTIDE SEQUENCE [LARGE SCALE GENOMIC DNA]</scope>
    <source>
        <strain evidence="1 2">KF1</strain>
    </source>
</reference>
<comment type="caution">
    <text evidence="1">The sequence shown here is derived from an EMBL/GenBank/DDBJ whole genome shotgun (WGS) entry which is preliminary data.</text>
</comment>
<evidence type="ECO:0000313" key="2">
    <source>
        <dbReference type="Proteomes" id="UP000024329"/>
    </source>
</evidence>
<proteinExistence type="predicted"/>